<dbReference type="Gene3D" id="3.40.50.200">
    <property type="entry name" value="Peptidase S8/S53 domain"/>
    <property type="match status" value="1"/>
</dbReference>
<evidence type="ECO:0000256" key="4">
    <source>
        <dbReference type="ARBA" id="ARBA00022801"/>
    </source>
</evidence>
<dbReference type="InterPro" id="IPR023828">
    <property type="entry name" value="Peptidase_S8_Ser-AS"/>
</dbReference>
<dbReference type="OrthoDB" id="9792152at2"/>
<evidence type="ECO:0000256" key="3">
    <source>
        <dbReference type="ARBA" id="ARBA00022729"/>
    </source>
</evidence>
<evidence type="ECO:0000256" key="5">
    <source>
        <dbReference type="ARBA" id="ARBA00022825"/>
    </source>
</evidence>
<keyword evidence="4" id="KW-0378">Hydrolase</keyword>
<dbReference type="SUPFAM" id="SSF49785">
    <property type="entry name" value="Galactose-binding domain-like"/>
    <property type="match status" value="1"/>
</dbReference>
<name>A0A5C7GKJ2_9FLAO</name>
<evidence type="ECO:0000256" key="2">
    <source>
        <dbReference type="ARBA" id="ARBA00022670"/>
    </source>
</evidence>
<evidence type="ECO:0000259" key="8">
    <source>
        <dbReference type="Pfam" id="PF18962"/>
    </source>
</evidence>
<evidence type="ECO:0000256" key="1">
    <source>
        <dbReference type="ARBA" id="ARBA00011073"/>
    </source>
</evidence>
<feature type="chain" id="PRO_5023053587" evidence="6">
    <location>
        <begin position="21"/>
        <end position="642"/>
    </location>
</feature>
<dbReference type="NCBIfam" id="TIGR04183">
    <property type="entry name" value="Por_Secre_tail"/>
    <property type="match status" value="1"/>
</dbReference>
<dbReference type="PANTHER" id="PTHR43399">
    <property type="entry name" value="SUBTILISIN-RELATED"/>
    <property type="match status" value="1"/>
</dbReference>
<dbReference type="Pfam" id="PF00082">
    <property type="entry name" value="Peptidase_S8"/>
    <property type="match status" value="1"/>
</dbReference>
<feature type="domain" description="Peptidase S8/S53" evidence="7">
    <location>
        <begin position="158"/>
        <end position="407"/>
    </location>
</feature>
<evidence type="ECO:0000256" key="6">
    <source>
        <dbReference type="SAM" id="SignalP"/>
    </source>
</evidence>
<dbReference type="InterPro" id="IPR051048">
    <property type="entry name" value="Peptidase_S8/S53_subtilisin"/>
</dbReference>
<sequence length="642" mass="69517">MKMTKILVFLFFLISTIVTAQTDAERKKIADSYDQNGIAVLKAKLHQKNLEKEARIANYFKGKTLKRKDKKNGKSYYIDDIVDGKPIYISTDNAECAQATKADKLHTGGILGLNLDGENMIVGVWDAESALASHVEFADDQIIPQSRVTFADLSGTIIDDHATIVAGVIIAKGIDPDAKGMAPKAKVNSYDWDSAELEMTAAAANGLILSNHSYTVAIFNNSGTQVQSADRIGAYPSRSREWDQITFNAPYFLPITSAGNEGVYTYTGGIAFGYDKLTDLSVVKNNLVVASANVFFNGSGGVQFFARSSFSSQGPTDDFRIKPDIAGYGENIYSPTDTGNTDYTNENLTWGTSFSAPNVTGSLILLQEYYNRLNSTYMKSATLRGLACHTALDDNSKIGPDPFLGWGLLDAEAGANVITDNSNSLAVITELTLSDGASYTYNFSANAGPISATICWTDPAGTASNSPNNVLSPRLVNDLDLRIEDPGAIVHLPWKLDKTDVTAAAIKGDNDVDNIENIDITSGTAGNYTLTVTHKGSLTNGSQDFSLILTGTNLTLNTVAKDAIANVLVWPNPVKNVLNIDLSKLVGDSNINILDMNGRKVYQEHNIKNSKLQIKTNFLNSGFYILSVKNEGQNFYKKIIIK</sequence>
<keyword evidence="5" id="KW-0720">Serine protease</keyword>
<dbReference type="PANTHER" id="PTHR43399:SF4">
    <property type="entry name" value="CELL WALL-ASSOCIATED PROTEASE"/>
    <property type="match status" value="1"/>
</dbReference>
<dbReference type="EMBL" id="VRKQ01000008">
    <property type="protein sequence ID" value="TXG38792.1"/>
    <property type="molecule type" value="Genomic_DNA"/>
</dbReference>
<dbReference type="GO" id="GO:0006508">
    <property type="term" value="P:proteolysis"/>
    <property type="evidence" value="ECO:0007669"/>
    <property type="project" value="UniProtKB-KW"/>
</dbReference>
<dbReference type="SUPFAM" id="SSF52743">
    <property type="entry name" value="Subtilisin-like"/>
    <property type="match status" value="1"/>
</dbReference>
<evidence type="ECO:0000313" key="10">
    <source>
        <dbReference type="Proteomes" id="UP000321080"/>
    </source>
</evidence>
<evidence type="ECO:0000259" key="7">
    <source>
        <dbReference type="Pfam" id="PF00082"/>
    </source>
</evidence>
<proteinExistence type="inferred from homology"/>
<reference evidence="9 10" key="1">
    <citation type="submission" date="2019-08" db="EMBL/GenBank/DDBJ databases">
        <title>Seonamhaeicola sediminis sp. nov., isolated from marine sediment.</title>
        <authorList>
            <person name="Cao W.R."/>
        </authorList>
    </citation>
    <scope>NUCLEOTIDE SEQUENCE [LARGE SCALE GENOMIC DNA]</scope>
    <source>
        <strain evidence="9 10">1505</strain>
    </source>
</reference>
<dbReference type="InterPro" id="IPR026444">
    <property type="entry name" value="Secre_tail"/>
</dbReference>
<dbReference type="InterPro" id="IPR036852">
    <property type="entry name" value="Peptidase_S8/S53_dom_sf"/>
</dbReference>
<dbReference type="Proteomes" id="UP000321080">
    <property type="component" value="Unassembled WGS sequence"/>
</dbReference>
<dbReference type="Pfam" id="PF18962">
    <property type="entry name" value="Por_Secre_tail"/>
    <property type="match status" value="1"/>
</dbReference>
<organism evidence="9 10">
    <name type="scientific">Seonamhaeicola maritimus</name>
    <dbReference type="NCBI Taxonomy" id="2591822"/>
    <lineage>
        <taxon>Bacteria</taxon>
        <taxon>Pseudomonadati</taxon>
        <taxon>Bacteroidota</taxon>
        <taxon>Flavobacteriia</taxon>
        <taxon>Flavobacteriales</taxon>
        <taxon>Flavobacteriaceae</taxon>
    </lineage>
</organism>
<protein>
    <submittedName>
        <fullName evidence="9">S8 family serine peptidase</fullName>
    </submittedName>
</protein>
<gene>
    <name evidence="9" type="ORF">FUA22_02590</name>
</gene>
<feature type="signal peptide" evidence="6">
    <location>
        <begin position="1"/>
        <end position="20"/>
    </location>
</feature>
<dbReference type="GO" id="GO:0004252">
    <property type="term" value="F:serine-type endopeptidase activity"/>
    <property type="evidence" value="ECO:0007669"/>
    <property type="project" value="InterPro"/>
</dbReference>
<feature type="domain" description="Secretion system C-terminal sorting" evidence="8">
    <location>
        <begin position="569"/>
        <end position="641"/>
    </location>
</feature>
<dbReference type="InterPro" id="IPR034058">
    <property type="entry name" value="TagA/B/C/D_pept_dom"/>
</dbReference>
<dbReference type="InterPro" id="IPR008979">
    <property type="entry name" value="Galactose-bd-like_sf"/>
</dbReference>
<keyword evidence="2" id="KW-0645">Protease</keyword>
<comment type="caution">
    <text evidence="9">The sequence shown here is derived from an EMBL/GenBank/DDBJ whole genome shotgun (WGS) entry which is preliminary data.</text>
</comment>
<comment type="similarity">
    <text evidence="1">Belongs to the peptidase S8 family.</text>
</comment>
<dbReference type="InterPro" id="IPR000209">
    <property type="entry name" value="Peptidase_S8/S53_dom"/>
</dbReference>
<dbReference type="Gene3D" id="2.60.120.380">
    <property type="match status" value="1"/>
</dbReference>
<dbReference type="CDD" id="cd04842">
    <property type="entry name" value="Peptidases_S8_Kp43_protease"/>
    <property type="match status" value="1"/>
</dbReference>
<accession>A0A5C7GKJ2</accession>
<keyword evidence="10" id="KW-1185">Reference proteome</keyword>
<dbReference type="PROSITE" id="PS00138">
    <property type="entry name" value="SUBTILASE_SER"/>
    <property type="match status" value="1"/>
</dbReference>
<dbReference type="AlphaFoldDB" id="A0A5C7GKJ2"/>
<keyword evidence="3 6" id="KW-0732">Signal</keyword>
<evidence type="ECO:0000313" key="9">
    <source>
        <dbReference type="EMBL" id="TXG38792.1"/>
    </source>
</evidence>